<evidence type="ECO:0000313" key="3">
    <source>
        <dbReference type="Proteomes" id="UP001209229"/>
    </source>
</evidence>
<evidence type="ECO:0000259" key="1">
    <source>
        <dbReference type="PROSITE" id="PS50835"/>
    </source>
</evidence>
<accession>A0AAE3M986</accession>
<dbReference type="NCBIfam" id="TIGR04183">
    <property type="entry name" value="Por_Secre_tail"/>
    <property type="match status" value="1"/>
</dbReference>
<feature type="domain" description="Ig-like" evidence="1">
    <location>
        <begin position="1008"/>
        <end position="1098"/>
    </location>
</feature>
<dbReference type="AlphaFoldDB" id="A0AAE3M986"/>
<comment type="caution">
    <text evidence="2">The sequence shown here is derived from an EMBL/GenBank/DDBJ whole genome shotgun (WGS) entry which is preliminary data.</text>
</comment>
<reference evidence="2" key="1">
    <citation type="submission" date="2022-10" db="EMBL/GenBank/DDBJ databases">
        <authorList>
            <person name="Yu W.X."/>
        </authorList>
    </citation>
    <scope>NUCLEOTIDE SEQUENCE</scope>
    <source>
        <strain evidence="2">AAT</strain>
    </source>
</reference>
<dbReference type="PROSITE" id="PS50835">
    <property type="entry name" value="IG_LIKE"/>
    <property type="match status" value="1"/>
</dbReference>
<dbReference type="InterPro" id="IPR013783">
    <property type="entry name" value="Ig-like_fold"/>
</dbReference>
<evidence type="ECO:0000313" key="2">
    <source>
        <dbReference type="EMBL" id="MCW3789596.1"/>
    </source>
</evidence>
<protein>
    <submittedName>
        <fullName evidence="2">T9SS type A sorting domain-containing protein</fullName>
    </submittedName>
</protein>
<proteinExistence type="predicted"/>
<name>A0AAE3M986_9BACT</name>
<organism evidence="2 3">
    <name type="scientific">Plebeiibacterium sediminum</name>
    <dbReference type="NCBI Taxonomy" id="2992112"/>
    <lineage>
        <taxon>Bacteria</taxon>
        <taxon>Pseudomonadati</taxon>
        <taxon>Bacteroidota</taxon>
        <taxon>Bacteroidia</taxon>
        <taxon>Marinilabiliales</taxon>
        <taxon>Marinilabiliaceae</taxon>
        <taxon>Plebeiibacterium</taxon>
    </lineage>
</organism>
<dbReference type="InterPro" id="IPR007110">
    <property type="entry name" value="Ig-like_dom"/>
</dbReference>
<dbReference type="Gene3D" id="2.60.40.10">
    <property type="entry name" value="Immunoglobulins"/>
    <property type="match status" value="1"/>
</dbReference>
<sequence>MYSISCFSQTYIAGGEVSGRWEKKSSPYIITDNITIKENEQLIIEAGVIIKSDPKCEIAVWGSLVANGEKNDSILFTENQNERWGGIRFYNDDKEQDSSLLKFCTIEFSENYLGGGISIKAPNVTVSHCVIHNNIAWEGAGIYTNTCVNVVNTKIIHNEARNNVGGVYAEGNAKFLGCVIAFNKAPNNFAFIAFDFPVFKNCNICYNSKGGDYNRLETLYSFSGNYKLHNCIVYYNSPLHYNAVVTGINEFPEFKYCNIQGGLKSIKSSDVGISGYFNGVYENCIDVEPGFINSQKGDFQLYNSYCIDAGDPNSDTSDLSEDILGNNRIFNSENSRIDIGAYEYSKPTPNRIPYIIPKDTIHILKNTIQTIEFPFYDGDIKDEYFVNLQSDNDNLDVFVTCVNDSSFSISLNPKDGWKGEARLIKKISNNQDESLNYYQDTSVVIADNCIEGIIKDHRIINDTVRVIGDIIIEKSGKLSIEEGTYIEFQDSYQISVLGSIEALGTKENRIEFNAVDTLDIYIDGRRYEQGWSGIRFYNSKINTSIFRYCNFKNIGVPSYINKDNYPTDYSPRYNAISIVNYDDVSFNNCFFGSNFNPNTKTDYVLYKYQSSSSNLIIVSSKNIILNGCIFVNSFINESGATCVDADYSSIQISNCRFKDIKSEIHGNSFANSYCILSTKSNINVKHCDFINNNVGRAVVASYNDETMTIENCNFFNNKSKVMELFSDGAMVRNNKFVNNGMAINSRCDINIIGNLISNSEVYCGCSNFFGTAINLGVGNSLIANNTIVNNKQDSYGKAIYYSYCSPTIVNNVFYNNANISSDSEAHIGGYNGAGGNIKEPVISHNFISGNPLFTLKDTLDYSLKSASTCINMANIDYVMDVLPANDLKGNNRIDKTTGLLDQGAYEYLKEIESLKVIHIEPVSSEKNINIDTPLLITFNAPIKILDADLINLSCNNEFKTLQLSEDKTVLIITSYEPWFFNSQLELTIDKGAVAYIEDESFTNSNFETMFSVRPCEKASLEIESSSDLYCPNLEAILKATSTGDSKLDYQWYYNNELILSPDSSKVDLAEVTKINEGIYICEVTDLCGNIITDSIYVSIYNDIVYPNIEHKWGGVYFISNEQKEHSNYRWFLQNEEILTDIPVTHIPKGYKGSLYVSVRDSRNGCILNSDTIMVEENKRNEPFIAYPNPINTNETLELVFNSDFNDGKIIIYSLNGGKVEELKFNKSNIFNHRFTNYEPGIYLIKVQLDSNNYSFKLFIN</sequence>
<gene>
    <name evidence="2" type="ORF">OM075_24260</name>
</gene>
<dbReference type="InterPro" id="IPR026444">
    <property type="entry name" value="Secre_tail"/>
</dbReference>
<dbReference type="EMBL" id="JAPDPJ010000136">
    <property type="protein sequence ID" value="MCW3789596.1"/>
    <property type="molecule type" value="Genomic_DNA"/>
</dbReference>
<keyword evidence="3" id="KW-1185">Reference proteome</keyword>
<dbReference type="SUPFAM" id="SSF48726">
    <property type="entry name" value="Immunoglobulin"/>
    <property type="match status" value="1"/>
</dbReference>
<dbReference type="Proteomes" id="UP001209229">
    <property type="component" value="Unassembled WGS sequence"/>
</dbReference>
<dbReference type="InterPro" id="IPR011050">
    <property type="entry name" value="Pectin_lyase_fold/virulence"/>
</dbReference>
<dbReference type="RefSeq" id="WP_301193144.1">
    <property type="nucleotide sequence ID" value="NZ_JAPDPJ010000136.1"/>
</dbReference>
<dbReference type="InterPro" id="IPR006626">
    <property type="entry name" value="PbH1"/>
</dbReference>
<dbReference type="SUPFAM" id="SSF51126">
    <property type="entry name" value="Pectin lyase-like"/>
    <property type="match status" value="2"/>
</dbReference>
<dbReference type="SMART" id="SM00710">
    <property type="entry name" value="PbH1"/>
    <property type="match status" value="7"/>
</dbReference>
<dbReference type="Pfam" id="PF18962">
    <property type="entry name" value="Por_Secre_tail"/>
    <property type="match status" value="1"/>
</dbReference>
<dbReference type="InterPro" id="IPR036179">
    <property type="entry name" value="Ig-like_dom_sf"/>
</dbReference>
<dbReference type="Gene3D" id="2.160.20.10">
    <property type="entry name" value="Single-stranded right-handed beta-helix, Pectin lyase-like"/>
    <property type="match status" value="1"/>
</dbReference>
<dbReference type="InterPro" id="IPR012334">
    <property type="entry name" value="Pectin_lyas_fold"/>
</dbReference>